<dbReference type="STRING" id="1798401.A2363_03870"/>
<dbReference type="Proteomes" id="UP000176186">
    <property type="component" value="Unassembled WGS sequence"/>
</dbReference>
<dbReference type="AlphaFoldDB" id="A0A1F6BEJ4"/>
<dbReference type="EMBL" id="MFKE01000017">
    <property type="protein sequence ID" value="OGG35182.1"/>
    <property type="molecule type" value="Genomic_DNA"/>
</dbReference>
<name>A0A1F6BEJ4_9BACT</name>
<gene>
    <name evidence="1" type="ORF">A2363_03870</name>
</gene>
<sequence length="181" mass="19665">MTKHTKSYLFPFLLAIAVVGVVFGVILTQAQKTQQTQSKASYSVLQECQTICNDLPAAVSHLKGACSVNCTKLKNGTMKCPQFCGIFDTHAGTCEVRCNRIKNPCTPDGEICKVTGISQLKSYQPDCVIACNKVRSKIKTCDEAFTKNNAFNGMKTMQGEGGAVALNLYNLMVAKCKSTFE</sequence>
<reference evidence="1 2" key="1">
    <citation type="journal article" date="2016" name="Nat. Commun.">
        <title>Thousands of microbial genomes shed light on interconnected biogeochemical processes in an aquifer system.</title>
        <authorList>
            <person name="Anantharaman K."/>
            <person name="Brown C.T."/>
            <person name="Hug L.A."/>
            <person name="Sharon I."/>
            <person name="Castelle C.J."/>
            <person name="Probst A.J."/>
            <person name="Thomas B.C."/>
            <person name="Singh A."/>
            <person name="Wilkins M.J."/>
            <person name="Karaoz U."/>
            <person name="Brodie E.L."/>
            <person name="Williams K.H."/>
            <person name="Hubbard S.S."/>
            <person name="Banfield J.F."/>
        </authorList>
    </citation>
    <scope>NUCLEOTIDE SEQUENCE [LARGE SCALE GENOMIC DNA]</scope>
</reference>
<evidence type="ECO:0000313" key="2">
    <source>
        <dbReference type="Proteomes" id="UP000176186"/>
    </source>
</evidence>
<protein>
    <submittedName>
        <fullName evidence="1">Uncharacterized protein</fullName>
    </submittedName>
</protein>
<proteinExistence type="predicted"/>
<evidence type="ECO:0000313" key="1">
    <source>
        <dbReference type="EMBL" id="OGG35182.1"/>
    </source>
</evidence>
<organism evidence="1 2">
    <name type="scientific">Candidatus Gottesmanbacteria bacterium RIFOXYB1_FULL_47_11</name>
    <dbReference type="NCBI Taxonomy" id="1798401"/>
    <lineage>
        <taxon>Bacteria</taxon>
        <taxon>Candidatus Gottesmaniibacteriota</taxon>
    </lineage>
</organism>
<comment type="caution">
    <text evidence="1">The sequence shown here is derived from an EMBL/GenBank/DDBJ whole genome shotgun (WGS) entry which is preliminary data.</text>
</comment>
<accession>A0A1F6BEJ4</accession>